<organism evidence="1 2">
    <name type="scientific">Papaver atlanticum</name>
    <dbReference type="NCBI Taxonomy" id="357466"/>
    <lineage>
        <taxon>Eukaryota</taxon>
        <taxon>Viridiplantae</taxon>
        <taxon>Streptophyta</taxon>
        <taxon>Embryophyta</taxon>
        <taxon>Tracheophyta</taxon>
        <taxon>Spermatophyta</taxon>
        <taxon>Magnoliopsida</taxon>
        <taxon>Ranunculales</taxon>
        <taxon>Papaveraceae</taxon>
        <taxon>Papaveroideae</taxon>
        <taxon>Papaver</taxon>
    </lineage>
</organism>
<protein>
    <submittedName>
        <fullName evidence="1">Uncharacterized protein</fullName>
    </submittedName>
</protein>
<name>A0AAD4T6J7_9MAGN</name>
<sequence>MIYNYKFTTDNGASRHSSLASSFQNEHYICVRIRNTIKETSVDSLMEHNLFTAAKLDDQRKQTSMGYVITEDGKHNSLCGPERGWKFASVTGLGKADIAVLNFFLAF</sequence>
<evidence type="ECO:0000313" key="2">
    <source>
        <dbReference type="Proteomes" id="UP001202328"/>
    </source>
</evidence>
<keyword evidence="2" id="KW-1185">Reference proteome</keyword>
<proteinExistence type="predicted"/>
<evidence type="ECO:0000313" key="1">
    <source>
        <dbReference type="EMBL" id="KAI3939414.1"/>
    </source>
</evidence>
<dbReference type="EMBL" id="JAJJMB010005364">
    <property type="protein sequence ID" value="KAI3939414.1"/>
    <property type="molecule type" value="Genomic_DNA"/>
</dbReference>
<dbReference type="AlphaFoldDB" id="A0AAD4T6J7"/>
<dbReference type="Proteomes" id="UP001202328">
    <property type="component" value="Unassembled WGS sequence"/>
</dbReference>
<accession>A0AAD4T6J7</accession>
<gene>
    <name evidence="1" type="ORF">MKW98_022282</name>
</gene>
<reference evidence="1" key="1">
    <citation type="submission" date="2022-04" db="EMBL/GenBank/DDBJ databases">
        <title>A functionally conserved STORR gene fusion in Papaver species that diverged 16.8 million years ago.</title>
        <authorList>
            <person name="Catania T."/>
        </authorList>
    </citation>
    <scope>NUCLEOTIDE SEQUENCE</scope>
    <source>
        <strain evidence="1">S-188037</strain>
    </source>
</reference>
<comment type="caution">
    <text evidence="1">The sequence shown here is derived from an EMBL/GenBank/DDBJ whole genome shotgun (WGS) entry which is preliminary data.</text>
</comment>